<name>A0A7I8KAQ5_SPIIN</name>
<accession>A0A7I8KAQ5</accession>
<proteinExistence type="predicted"/>
<evidence type="ECO:0000313" key="2">
    <source>
        <dbReference type="EMBL" id="CAA7394840.1"/>
    </source>
</evidence>
<dbReference type="OrthoDB" id="1921202at2759"/>
<dbReference type="PANTHER" id="PTHR33401">
    <property type="entry name" value="LIGHT-HARVESTING COMPLEX-LIKE PROTEIN OHP2, CHLOROPLASTIC"/>
    <property type="match status" value="1"/>
</dbReference>
<dbReference type="EMBL" id="LR746267">
    <property type="protein sequence ID" value="CAA7394840.1"/>
    <property type="molecule type" value="Genomic_DNA"/>
</dbReference>
<dbReference type="Proteomes" id="UP000663760">
    <property type="component" value="Chromosome 4"/>
</dbReference>
<feature type="compositionally biased region" description="Basic and acidic residues" evidence="1">
    <location>
        <begin position="55"/>
        <end position="64"/>
    </location>
</feature>
<dbReference type="PANTHER" id="PTHR33401:SF19">
    <property type="entry name" value="(RAPE) HYPOTHETICAL PROTEIN"/>
    <property type="match status" value="1"/>
</dbReference>
<keyword evidence="3" id="KW-1185">Reference proteome</keyword>
<dbReference type="AlphaFoldDB" id="A0A7I8KAQ5"/>
<feature type="region of interest" description="Disordered" evidence="1">
    <location>
        <begin position="26"/>
        <end position="64"/>
    </location>
</feature>
<protein>
    <submittedName>
        <fullName evidence="2">Uncharacterized protein</fullName>
    </submittedName>
</protein>
<evidence type="ECO:0000256" key="1">
    <source>
        <dbReference type="SAM" id="MobiDB-lite"/>
    </source>
</evidence>
<gene>
    <name evidence="2" type="ORF">SI8410_04005501</name>
</gene>
<evidence type="ECO:0000313" key="3">
    <source>
        <dbReference type="Proteomes" id="UP000663760"/>
    </source>
</evidence>
<organism evidence="2 3">
    <name type="scientific">Spirodela intermedia</name>
    <name type="common">Intermediate duckweed</name>
    <dbReference type="NCBI Taxonomy" id="51605"/>
    <lineage>
        <taxon>Eukaryota</taxon>
        <taxon>Viridiplantae</taxon>
        <taxon>Streptophyta</taxon>
        <taxon>Embryophyta</taxon>
        <taxon>Tracheophyta</taxon>
        <taxon>Spermatophyta</taxon>
        <taxon>Magnoliopsida</taxon>
        <taxon>Liliopsida</taxon>
        <taxon>Araceae</taxon>
        <taxon>Lemnoideae</taxon>
        <taxon>Spirodela</taxon>
    </lineage>
</organism>
<reference evidence="2" key="1">
    <citation type="submission" date="2020-02" db="EMBL/GenBank/DDBJ databases">
        <authorList>
            <person name="Scholz U."/>
            <person name="Mascher M."/>
            <person name="Fiebig A."/>
        </authorList>
    </citation>
    <scope>NUCLEOTIDE SEQUENCE</scope>
</reference>
<sequence>MRVPTRKSLCPSPLVCFSKSSVGLYPGPSLLESDDGGGDGAPEPPPPAAEEAPPPEEKPEEKLEEVRVEVFLRSCIRKPGKVEDEEEEDGTNEAVKRRVKWIDSMGKELVEVKEYEASHYGDSEDDGNPGCVCTIQ</sequence>